<dbReference type="PANTHER" id="PTHR20913:SF11">
    <property type="entry name" value="RAB-GAP TBC DOMAIN-CONTAINING PROTEIN"/>
    <property type="match status" value="1"/>
</dbReference>
<dbReference type="EMBL" id="VCAZ01000067">
    <property type="protein sequence ID" value="TSO47179.1"/>
    <property type="molecule type" value="Genomic_DNA"/>
</dbReference>
<evidence type="ECO:0000259" key="3">
    <source>
        <dbReference type="PROSITE" id="PS50086"/>
    </source>
</evidence>
<keyword evidence="1" id="KW-0343">GTPase activation</keyword>
<feature type="domain" description="Rab-GAP TBC" evidence="3">
    <location>
        <begin position="35"/>
        <end position="221"/>
    </location>
</feature>
<dbReference type="GO" id="GO:0006888">
    <property type="term" value="P:endoplasmic reticulum to Golgi vesicle-mediated transport"/>
    <property type="evidence" value="ECO:0007669"/>
    <property type="project" value="TreeGrafter"/>
</dbReference>
<evidence type="ECO:0000256" key="2">
    <source>
        <dbReference type="SAM" id="MobiDB-lite"/>
    </source>
</evidence>
<organism evidence="4 5">
    <name type="scientific">Bagarius yarrelli</name>
    <name type="common">Goonch</name>
    <name type="synonym">Bagrus yarrelli</name>
    <dbReference type="NCBI Taxonomy" id="175774"/>
    <lineage>
        <taxon>Eukaryota</taxon>
        <taxon>Metazoa</taxon>
        <taxon>Chordata</taxon>
        <taxon>Craniata</taxon>
        <taxon>Vertebrata</taxon>
        <taxon>Euteleostomi</taxon>
        <taxon>Actinopterygii</taxon>
        <taxon>Neopterygii</taxon>
        <taxon>Teleostei</taxon>
        <taxon>Ostariophysi</taxon>
        <taxon>Siluriformes</taxon>
        <taxon>Sisoridae</taxon>
        <taxon>Sisorinae</taxon>
        <taxon>Bagarius</taxon>
    </lineage>
</organism>
<dbReference type="GO" id="GO:0005096">
    <property type="term" value="F:GTPase activator activity"/>
    <property type="evidence" value="ECO:0007669"/>
    <property type="project" value="UniProtKB-KW"/>
</dbReference>
<dbReference type="Pfam" id="PF00566">
    <property type="entry name" value="RabGAP-TBC"/>
    <property type="match status" value="1"/>
</dbReference>
<dbReference type="InterPro" id="IPR035969">
    <property type="entry name" value="Rab-GAP_TBC_sf"/>
</dbReference>
<dbReference type="Gene3D" id="1.10.472.80">
    <property type="entry name" value="Ypt/Rab-GAP domain of gyp1p, domain 3"/>
    <property type="match status" value="1"/>
</dbReference>
<dbReference type="PANTHER" id="PTHR20913">
    <property type="entry name" value="TBC1 DOMAIN FAMILY MEMBER 20/GTPASE"/>
    <property type="match status" value="1"/>
</dbReference>
<evidence type="ECO:0000313" key="4">
    <source>
        <dbReference type="EMBL" id="TSO47179.1"/>
    </source>
</evidence>
<dbReference type="SUPFAM" id="SSF47923">
    <property type="entry name" value="Ypt/Rab-GAP domain of gyp1p"/>
    <property type="match status" value="2"/>
</dbReference>
<dbReference type="OrthoDB" id="206700at2759"/>
<feature type="compositionally biased region" description="Polar residues" evidence="2">
    <location>
        <begin position="542"/>
        <end position="553"/>
    </location>
</feature>
<sequence length="583" mass="65966">MSWKKQKLADIQKALNSDPVDIETLRHAAVSEGGLLTDEVRRKVWPKLLNVNAFDLPAKPAKNIRENHKDYNQVLLDVRRSMRRFPRGMRADERAVLQEQLIDIILDVLRRNPQLHYYQGYHDIVVTFLLVVGERMAIAMVEKLSNHHLRDFMDPTMDSTKHILNYLMPILERVDPELHDFMLRAEVGTIFALSWLITWYGHVLSDFRHVLRLYDFFLASHPLTAIYFAAVRFEGNGWLCLFLLASAGAPSHLVIRLCLAKEQRRNRKRIVLHREREVKSSECDMASVHHLLSQIPQDLPYEQLISHTHRLFNRYPPTQLPARQLRLAAVPQQWITLDIVPVTAAYYKPTCPQAKAELRTSNDKLLSVSQQQTQAQEISAFYTLTLVPFVLLAEACLHSSRDQDKKPSLGAASVVKVTHSQLVSSAFYTHCDIKVTGETPFICTPALSAAELWHLQLPGEIDRLSIIASAKGLLTGLFFEGQHYKLSIKEKKSAMKASQGVRAVTVSRAEPPLIYFLGCTAHGDSESVETASALRTEDGRTRSQSFPVSSSVLEHSHMTIEKPPPLPPLSSCVPPPCLTKTSH</sequence>
<dbReference type="InterPro" id="IPR045913">
    <property type="entry name" value="TBC20/Gyp8-like"/>
</dbReference>
<feature type="region of interest" description="Disordered" evidence="2">
    <location>
        <begin position="534"/>
        <end position="583"/>
    </location>
</feature>
<evidence type="ECO:0000256" key="1">
    <source>
        <dbReference type="ARBA" id="ARBA00022468"/>
    </source>
</evidence>
<proteinExistence type="predicted"/>
<dbReference type="PROSITE" id="PS50086">
    <property type="entry name" value="TBC_RABGAP"/>
    <property type="match status" value="1"/>
</dbReference>
<protein>
    <submittedName>
        <fullName evidence="4">TBC1 domain family member 20</fullName>
    </submittedName>
</protein>
<feature type="compositionally biased region" description="Pro residues" evidence="2">
    <location>
        <begin position="562"/>
        <end position="577"/>
    </location>
</feature>
<accession>A0A556UF05</accession>
<keyword evidence="5" id="KW-1185">Reference proteome</keyword>
<dbReference type="FunFam" id="1.10.8.1310:FF:000001">
    <property type="entry name" value="TBC1 domain family, member 20"/>
    <property type="match status" value="1"/>
</dbReference>
<dbReference type="AlphaFoldDB" id="A0A556UF05"/>
<name>A0A556UF05_BAGYA</name>
<dbReference type="Proteomes" id="UP000319801">
    <property type="component" value="Unassembled WGS sequence"/>
</dbReference>
<dbReference type="GO" id="GO:0005789">
    <property type="term" value="C:endoplasmic reticulum membrane"/>
    <property type="evidence" value="ECO:0007669"/>
    <property type="project" value="TreeGrafter"/>
</dbReference>
<reference evidence="4 5" key="1">
    <citation type="journal article" date="2019" name="Genome Biol. Evol.">
        <title>Whole-Genome Sequencing of the Giant Devil Catfish, Bagarius yarrelli.</title>
        <authorList>
            <person name="Jiang W."/>
            <person name="Lv Y."/>
            <person name="Cheng L."/>
            <person name="Yang K."/>
            <person name="Chao B."/>
            <person name="Wang X."/>
            <person name="Li Y."/>
            <person name="Pan X."/>
            <person name="You X."/>
            <person name="Zhang Y."/>
            <person name="Yang J."/>
            <person name="Li J."/>
            <person name="Zhang X."/>
            <person name="Liu S."/>
            <person name="Sun C."/>
            <person name="Yang J."/>
            <person name="Shi Q."/>
        </authorList>
    </citation>
    <scope>NUCLEOTIDE SEQUENCE [LARGE SCALE GENOMIC DNA]</scope>
    <source>
        <strain evidence="4">JWS20170419001</strain>
        <tissue evidence="4">Muscle</tissue>
    </source>
</reference>
<dbReference type="InterPro" id="IPR000195">
    <property type="entry name" value="Rab-GAP-TBC_dom"/>
</dbReference>
<gene>
    <name evidence="4" type="ORF">Baya_10141</name>
</gene>
<comment type="caution">
    <text evidence="4">The sequence shown here is derived from an EMBL/GenBank/DDBJ whole genome shotgun (WGS) entry which is preliminary data.</text>
</comment>
<dbReference type="SMART" id="SM00164">
    <property type="entry name" value="TBC"/>
    <property type="match status" value="1"/>
</dbReference>
<evidence type="ECO:0000313" key="5">
    <source>
        <dbReference type="Proteomes" id="UP000319801"/>
    </source>
</evidence>
<dbReference type="Gene3D" id="1.10.8.1310">
    <property type="match status" value="1"/>
</dbReference>